<dbReference type="HOGENOM" id="CLU_007520_1_0_1"/>
<gene>
    <name evidence="3" type="ORF">MYCFIDRAFT_213654</name>
</gene>
<dbReference type="RefSeq" id="XP_007922050.1">
    <property type="nucleotide sequence ID" value="XM_007923859.1"/>
</dbReference>
<dbReference type="Proteomes" id="UP000016932">
    <property type="component" value="Unassembled WGS sequence"/>
</dbReference>
<evidence type="ECO:0000259" key="2">
    <source>
        <dbReference type="Pfam" id="PF13640"/>
    </source>
</evidence>
<feature type="domain" description="Prolyl 4-hydroxylase alpha subunit Fe(2+) 2OG dioxygenase" evidence="2">
    <location>
        <begin position="311"/>
        <end position="396"/>
    </location>
</feature>
<keyword evidence="4" id="KW-1185">Reference proteome</keyword>
<dbReference type="Pfam" id="PF13640">
    <property type="entry name" value="2OG-FeII_Oxy_3"/>
    <property type="match status" value="1"/>
</dbReference>
<dbReference type="Gene3D" id="2.60.120.620">
    <property type="entry name" value="q2cbj1_9rhob like domain"/>
    <property type="match status" value="1"/>
</dbReference>
<dbReference type="EMBL" id="KB446555">
    <property type="protein sequence ID" value="EME89412.1"/>
    <property type="molecule type" value="Genomic_DNA"/>
</dbReference>
<dbReference type="PANTHER" id="PTHR33099:SF7">
    <property type="entry name" value="MYND-TYPE DOMAIN-CONTAINING PROTEIN"/>
    <property type="match status" value="1"/>
</dbReference>
<organism evidence="3 4">
    <name type="scientific">Pseudocercospora fijiensis (strain CIRAD86)</name>
    <name type="common">Black leaf streak disease fungus</name>
    <name type="synonym">Mycosphaerella fijiensis</name>
    <dbReference type="NCBI Taxonomy" id="383855"/>
    <lineage>
        <taxon>Eukaryota</taxon>
        <taxon>Fungi</taxon>
        <taxon>Dikarya</taxon>
        <taxon>Ascomycota</taxon>
        <taxon>Pezizomycotina</taxon>
        <taxon>Dothideomycetes</taxon>
        <taxon>Dothideomycetidae</taxon>
        <taxon>Mycosphaerellales</taxon>
        <taxon>Mycosphaerellaceae</taxon>
        <taxon>Pseudocercospora</taxon>
    </lineage>
</organism>
<sequence length="1096" mass="121724">MSDISQSDLFAGDRWAWARAMNGEQDEADENQDDDEEDEDENSDEDEDEDEAEESAAEDDERSSNEDSGEVGHGSPGCETKGIKAGNGESRNTLAGEIPPQTISASANVQWPRPAGIEQQQPSRAADTHTDTRYGVTTSGVWQNGVQVARPAQKQINQAAVVTDPAQHFVPQEEANQESDVDYGLSESDVRASLQQALDAVQNFGTFASFGPIEQFWDPVITVAQGGPPITLPLQEQDAQRLIAASHKAPFGKGSETIVDDNVRKTWELNTNEFMVNNPYFNGTVNHAVTNAVSELGVTNLAQVGISPYKMLLYEPGAMFKPHTDTEKVPGMFATLVICLPSAHEGGDIVLSHKGAMKRFATSATQPSYACWYSDVTHEVKEVASGYRLVLTYNIYKTSAMASNFSASQIGEQYPELKSALKNWRWVDSSPAVYILDHKYTDAHLNINSLKGADVARVQALSYFAERYKYEIFLASMEHMKHGEAAYEYDPYDRYGSRRGRYNDWYDDDDDDEDEDDDGSDGEFHAIEDIHETETKLKRVIAPDGTQLITDMTIEEDCLLFEEAFQAYSRDPDDEDYTGFTGNEGAQSTHWYRDTRLKQTRTSTQDVNLRARSDLVQLCKFVVKENQSILGRTDFAGRPLQPAFSPRILSHVFGLLGQLKEYHALADAVASTSGPINNEALKRLSPMINTKFDKVQNALTEAFAKIRGVNSTFEALKALFGGDINNRAGPAAEWASGILTKAVSNVSNPSEQDGRALIHIAVSLKRRGFLENCNRTHFVLAFLAALIMDGEDAFEVNDVLAGVRRCIGPMIEGFFLEVSEERPSKRHKTVPEAGSATVSTQSKTGDELNEVLDFLVTKDVKVEAESLFAALELQVRACKTDVLRKILVPFLEASQLLANAHSKTDYGPMFRSLYRNTLEAYVERFVKDQPPAYENLARSRVNCSCQDCWKLNLCLISTTQQECRLRVSSDRRHHLHDVLDRSGFDGTHETDRRSDTLVVRKRSKGKQAFDAWFARCQEAGEVLKQFDAATLKDMLGRRYERIVEMRMLISDESNVPEVMKVAAGSSGALAETASPRVQAGVKRKAEVIDLVGDSSD</sequence>
<evidence type="ECO:0000256" key="1">
    <source>
        <dbReference type="SAM" id="MobiDB-lite"/>
    </source>
</evidence>
<reference evidence="3 4" key="1">
    <citation type="journal article" date="2012" name="PLoS Pathog.">
        <title>Diverse lifestyles and strategies of plant pathogenesis encoded in the genomes of eighteen Dothideomycetes fungi.</title>
        <authorList>
            <person name="Ohm R.A."/>
            <person name="Feau N."/>
            <person name="Henrissat B."/>
            <person name="Schoch C.L."/>
            <person name="Horwitz B.A."/>
            <person name="Barry K.W."/>
            <person name="Condon B.J."/>
            <person name="Copeland A.C."/>
            <person name="Dhillon B."/>
            <person name="Glaser F."/>
            <person name="Hesse C.N."/>
            <person name="Kosti I."/>
            <person name="LaButti K."/>
            <person name="Lindquist E.A."/>
            <person name="Lucas S."/>
            <person name="Salamov A.A."/>
            <person name="Bradshaw R.E."/>
            <person name="Ciuffetti L."/>
            <person name="Hamelin R.C."/>
            <person name="Kema G.H.J."/>
            <person name="Lawrence C."/>
            <person name="Scott J.A."/>
            <person name="Spatafora J.W."/>
            <person name="Turgeon B.G."/>
            <person name="de Wit P.J.G.M."/>
            <person name="Zhong S."/>
            <person name="Goodwin S.B."/>
            <person name="Grigoriev I.V."/>
        </authorList>
    </citation>
    <scope>NUCLEOTIDE SEQUENCE [LARGE SCALE GENOMIC DNA]</scope>
    <source>
        <strain evidence="3 4">CIRAD86</strain>
    </source>
</reference>
<dbReference type="VEuPathDB" id="FungiDB:MYCFIDRAFT_213654"/>
<dbReference type="OrthoDB" id="3639548at2759"/>
<feature type="compositionally biased region" description="Acidic residues" evidence="1">
    <location>
        <begin position="24"/>
        <end position="61"/>
    </location>
</feature>
<name>N1QCJ6_PSEFD</name>
<dbReference type="GeneID" id="19337939"/>
<dbReference type="AlphaFoldDB" id="N1QCJ6"/>
<protein>
    <recommendedName>
        <fullName evidence="2">Prolyl 4-hydroxylase alpha subunit Fe(2+) 2OG dioxygenase domain-containing protein</fullName>
    </recommendedName>
</protein>
<proteinExistence type="predicted"/>
<dbReference type="eggNOG" id="ENOG502RV5T">
    <property type="taxonomic scope" value="Eukaryota"/>
</dbReference>
<evidence type="ECO:0000313" key="4">
    <source>
        <dbReference type="Proteomes" id="UP000016932"/>
    </source>
</evidence>
<accession>N1QCJ6</accession>
<dbReference type="InterPro" id="IPR044862">
    <property type="entry name" value="Pro_4_hyd_alph_FE2OG_OXY"/>
</dbReference>
<evidence type="ECO:0000313" key="3">
    <source>
        <dbReference type="EMBL" id="EME89412.1"/>
    </source>
</evidence>
<feature type="region of interest" description="Disordered" evidence="1">
    <location>
        <begin position="1"/>
        <end position="131"/>
    </location>
</feature>
<dbReference type="PANTHER" id="PTHR33099">
    <property type="entry name" value="FE2OG DIOXYGENASE DOMAIN-CONTAINING PROTEIN"/>
    <property type="match status" value="1"/>
</dbReference>
<dbReference type="KEGG" id="pfj:MYCFIDRAFT_213654"/>